<dbReference type="PROSITE" id="PS51192">
    <property type="entry name" value="HELICASE_ATP_BIND_1"/>
    <property type="match status" value="1"/>
</dbReference>
<dbReference type="GO" id="GO:0003677">
    <property type="term" value="F:DNA binding"/>
    <property type="evidence" value="ECO:0007669"/>
    <property type="project" value="InterPro"/>
</dbReference>
<dbReference type="InterPro" id="IPR014001">
    <property type="entry name" value="Helicase_ATP-bd"/>
</dbReference>
<dbReference type="Gene3D" id="3.40.50.300">
    <property type="entry name" value="P-loop containing nucleotide triphosphate hydrolases"/>
    <property type="match status" value="2"/>
</dbReference>
<protein>
    <submittedName>
        <fullName evidence="7">DEAD/DEAH box helicase</fullName>
    </submittedName>
</protein>
<dbReference type="Proteomes" id="UP000427820">
    <property type="component" value="Chromosome"/>
</dbReference>
<evidence type="ECO:0000259" key="6">
    <source>
        <dbReference type="PROSITE" id="PS51194"/>
    </source>
</evidence>
<proteinExistence type="predicted"/>
<dbReference type="PANTHER" id="PTHR11274:SF0">
    <property type="entry name" value="GENERAL TRANSCRIPTION AND DNA REPAIR FACTOR IIH HELICASE SUBUNIT XPB"/>
    <property type="match status" value="1"/>
</dbReference>
<dbReference type="InterPro" id="IPR025202">
    <property type="entry name" value="PLD-like_dom"/>
</dbReference>
<dbReference type="SMART" id="SM00487">
    <property type="entry name" value="DEXDc"/>
    <property type="match status" value="1"/>
</dbReference>
<dbReference type="GO" id="GO:0016787">
    <property type="term" value="F:hydrolase activity"/>
    <property type="evidence" value="ECO:0007669"/>
    <property type="project" value="UniProtKB-KW"/>
</dbReference>
<dbReference type="GO" id="GO:0005524">
    <property type="term" value="F:ATP binding"/>
    <property type="evidence" value="ECO:0007669"/>
    <property type="project" value="UniProtKB-KW"/>
</dbReference>
<organism evidence="7 8">
    <name type="scientific">Pseudidiomarina andamanensis</name>
    <dbReference type="NCBI Taxonomy" id="1940690"/>
    <lineage>
        <taxon>Bacteria</taxon>
        <taxon>Pseudomonadati</taxon>
        <taxon>Pseudomonadota</taxon>
        <taxon>Gammaproteobacteria</taxon>
        <taxon>Alteromonadales</taxon>
        <taxon>Idiomarinaceae</taxon>
        <taxon>Pseudidiomarina</taxon>
    </lineage>
</organism>
<dbReference type="InterPro" id="IPR027417">
    <property type="entry name" value="P-loop_NTPase"/>
</dbReference>
<dbReference type="AlphaFoldDB" id="A0AA92ETR7"/>
<gene>
    <name evidence="7" type="ORF">D3795_07785</name>
</gene>
<dbReference type="PROSITE" id="PS51194">
    <property type="entry name" value="HELICASE_CTER"/>
    <property type="match status" value="1"/>
</dbReference>
<evidence type="ECO:0000256" key="3">
    <source>
        <dbReference type="ARBA" id="ARBA00022806"/>
    </source>
</evidence>
<evidence type="ECO:0000313" key="7">
    <source>
        <dbReference type="EMBL" id="QGT96064.1"/>
    </source>
</evidence>
<dbReference type="KEGG" id="panm:D3795_07785"/>
<dbReference type="CDD" id="cd09179">
    <property type="entry name" value="PLDc_N_DEXD_a"/>
    <property type="match status" value="1"/>
</dbReference>
<sequence>MTSKQFSEIDLPETLSSGYSDPNEELFVPLLSNAKTFDVAVGYFSSAWLRDVCEAILMFASNNGKSRWVISPQLQKEDAEVISTVKAEEDSGVTKKLLDDRIISEFLELDKPLQTRLATLIRYGVLEFKIALPKITSSGMFHAKIGNATDFFENRIAFTGSYNLTGNAKSNWEHIDVFKSWVSTEKRRININCERFENLWKNIDPSYKVLTPSLNLISQISEKASSLEKLQSEITQTASHITLRDYQIEAIEAWGQASGKGFLVMATGSGKTITALSIVQKLIKQRTLPAKRKLFVCFILPLKHLLDQWFDEASNFGYSPIKCYESSDAWRSKLADALVTTSAKREGIVMAMVTNSTFISDYFQALIKPITGDFLIIADEAHNLGAPTFSSKLPDNANFRLALSATPVRHNDDEGTESLFNYFGKSVYEFSLADAIQKSFLVPYSYTPLLCEMTEQEFYLYQELSDDIEEQKKNRRPGQPRTQLHEKLLRQRNELISMVESKLDLLSQEIQRMESKTHTLIYCGTHRDSDGLRHIDKVLKLVGKELRLKARKFTASESLEDRQEILSLFASGELEVIAAIKCLDEGVDVPATQNAFILSSTTNPREFIQRRGRVLRKAQGKTQAAIFDFIVIPPKHAAISPELVSREVFRGLEYNSLAINAKDNEDMLLDLAKRHGVHFDE</sequence>
<dbReference type="InterPro" id="IPR001650">
    <property type="entry name" value="Helicase_C-like"/>
</dbReference>
<feature type="domain" description="Helicase ATP-binding" evidence="5">
    <location>
        <begin position="261"/>
        <end position="425"/>
    </location>
</feature>
<keyword evidence="3 7" id="KW-0347">Helicase</keyword>
<dbReference type="Pfam" id="PF13091">
    <property type="entry name" value="PLDc_2"/>
    <property type="match status" value="1"/>
</dbReference>
<keyword evidence="4" id="KW-0067">ATP-binding</keyword>
<reference evidence="7 8" key="1">
    <citation type="submission" date="2018-09" db="EMBL/GenBank/DDBJ databases">
        <title>Whole genome sequencing of Idiomarina andamanensis W-5T (LMG 29773T= JCM 31645T).</title>
        <authorList>
            <person name="Das S.K."/>
        </authorList>
    </citation>
    <scope>NUCLEOTIDE SEQUENCE [LARGE SCALE GENOMIC DNA]</scope>
    <source>
        <strain evidence="7 8">W-5T</strain>
    </source>
</reference>
<dbReference type="RefSeq" id="WP_156267638.1">
    <property type="nucleotide sequence ID" value="NZ_CP032551.1"/>
</dbReference>
<accession>A0AA92ETR7</accession>
<dbReference type="Pfam" id="PF00271">
    <property type="entry name" value="Helicase_C"/>
    <property type="match status" value="1"/>
</dbReference>
<keyword evidence="2" id="KW-0378">Hydrolase</keyword>
<evidence type="ECO:0000313" key="8">
    <source>
        <dbReference type="Proteomes" id="UP000427820"/>
    </source>
</evidence>
<keyword evidence="8" id="KW-1185">Reference proteome</keyword>
<dbReference type="InterPro" id="IPR050615">
    <property type="entry name" value="ATP-dep_DNA_Helicase"/>
</dbReference>
<dbReference type="Pfam" id="PF04851">
    <property type="entry name" value="ResIII"/>
    <property type="match status" value="1"/>
</dbReference>
<evidence type="ECO:0000256" key="2">
    <source>
        <dbReference type="ARBA" id="ARBA00022801"/>
    </source>
</evidence>
<evidence type="ECO:0000256" key="4">
    <source>
        <dbReference type="ARBA" id="ARBA00022840"/>
    </source>
</evidence>
<dbReference type="EMBL" id="CP032551">
    <property type="protein sequence ID" value="QGT96064.1"/>
    <property type="molecule type" value="Genomic_DNA"/>
</dbReference>
<dbReference type="GO" id="GO:0004386">
    <property type="term" value="F:helicase activity"/>
    <property type="evidence" value="ECO:0007669"/>
    <property type="project" value="UniProtKB-KW"/>
</dbReference>
<dbReference type="PANTHER" id="PTHR11274">
    <property type="entry name" value="RAD25/XP-B DNA REPAIR HELICASE"/>
    <property type="match status" value="1"/>
</dbReference>
<dbReference type="SMART" id="SM00490">
    <property type="entry name" value="HELICc"/>
    <property type="match status" value="1"/>
</dbReference>
<name>A0AA92ETR7_9GAMM</name>
<dbReference type="CDD" id="cd17926">
    <property type="entry name" value="DEXHc_RE"/>
    <property type="match status" value="1"/>
</dbReference>
<dbReference type="SUPFAM" id="SSF52540">
    <property type="entry name" value="P-loop containing nucleoside triphosphate hydrolases"/>
    <property type="match status" value="2"/>
</dbReference>
<feature type="domain" description="Helicase C-terminal" evidence="6">
    <location>
        <begin position="505"/>
        <end position="665"/>
    </location>
</feature>
<dbReference type="InterPro" id="IPR006935">
    <property type="entry name" value="Helicase/UvrB_N"/>
</dbReference>
<evidence type="ECO:0000256" key="1">
    <source>
        <dbReference type="ARBA" id="ARBA00022741"/>
    </source>
</evidence>
<keyword evidence="1" id="KW-0547">Nucleotide-binding</keyword>
<evidence type="ECO:0000259" key="5">
    <source>
        <dbReference type="PROSITE" id="PS51192"/>
    </source>
</evidence>